<evidence type="ECO:0000256" key="1">
    <source>
        <dbReference type="SAM" id="Coils"/>
    </source>
</evidence>
<evidence type="ECO:0000313" key="4">
    <source>
        <dbReference type="Proteomes" id="UP000441772"/>
    </source>
</evidence>
<keyword evidence="1" id="KW-0175">Coiled coil</keyword>
<dbReference type="Proteomes" id="UP000441772">
    <property type="component" value="Unassembled WGS sequence"/>
</dbReference>
<comment type="caution">
    <text evidence="3">The sequence shown here is derived from an EMBL/GenBank/DDBJ whole genome shotgun (WGS) entry which is preliminary data.</text>
</comment>
<feature type="domain" description="Glycosyltransferase 61 catalytic" evidence="2">
    <location>
        <begin position="107"/>
        <end position="273"/>
    </location>
</feature>
<keyword evidence="3" id="KW-0808">Transferase</keyword>
<proteinExistence type="predicted"/>
<reference evidence="3 4" key="1">
    <citation type="submission" date="2019-09" db="EMBL/GenBank/DDBJ databases">
        <title>Characterization of the phylogenetic diversity of two novel species belonging to the genus Bifidobacterium: Bifidobacterium cebidarum sp. nov. and Bifidobacterium leontopitheci sp. nov.</title>
        <authorList>
            <person name="Lugli G.A."/>
            <person name="Duranti S."/>
            <person name="Milani C."/>
            <person name="Turroni F."/>
            <person name="Ventura M."/>
        </authorList>
    </citation>
    <scope>NUCLEOTIDE SEQUENCE [LARGE SCALE GENOMIC DNA]</scope>
    <source>
        <strain evidence="3 4">LMG 31471</strain>
    </source>
</reference>
<evidence type="ECO:0000259" key="2">
    <source>
        <dbReference type="Pfam" id="PF04577"/>
    </source>
</evidence>
<accession>A0A6I1GNR3</accession>
<evidence type="ECO:0000313" key="3">
    <source>
        <dbReference type="EMBL" id="KAB7789708.1"/>
    </source>
</evidence>
<keyword evidence="4" id="KW-1185">Reference proteome</keyword>
<organism evidence="3 4">
    <name type="scientific">Bifidobacterium leontopitheci</name>
    <dbReference type="NCBI Taxonomy" id="2650774"/>
    <lineage>
        <taxon>Bacteria</taxon>
        <taxon>Bacillati</taxon>
        <taxon>Actinomycetota</taxon>
        <taxon>Actinomycetes</taxon>
        <taxon>Bifidobacteriales</taxon>
        <taxon>Bifidobacteriaceae</taxon>
        <taxon>Bifidobacterium</taxon>
    </lineage>
</organism>
<protein>
    <submittedName>
        <fullName evidence="3">Glycosyl transferase family 2</fullName>
    </submittedName>
</protein>
<name>A0A6I1GNR3_9BIFI</name>
<dbReference type="GO" id="GO:0016757">
    <property type="term" value="F:glycosyltransferase activity"/>
    <property type="evidence" value="ECO:0007669"/>
    <property type="project" value="InterPro"/>
</dbReference>
<sequence>MVQRLFVHDMKKWQANCRSHEIDHAQVREYERAIILPLRKKPEFDTRDGVFAGGCCSENFDFIAGRRRRFTSEHANFDVDSAYKVASEDIVYRDETVVFGGCLINHFGHALLDGTARMWYLTDAPDNIKIVFLRYPYESKVPFDALKFVELMGIDMNRVEVIDAPTQFAKVIVPDEAMYPADAYRSEYIRTFDCIRDRIEPKDCRKLYMSRRRFQLRPTLNEEYYESFFERRGYTVIFPETLSIEDQIAYVAGADDIVTSIGSMSHLLLFAKSTVTATILNRSTQCLPGQIIVNQVRGIEPFFVDAFRNPLPVPHVSGPFLFGPNRFFKAYLDERGIAYEDGELHMDAELIRKLNDDFLHMWNEAYADNRSQLSMFKEGTIRFYAEDYAAFASAMVMGKEAKIRRVIAVPKTVEQLNAEVRNRDAEIARLESELRKSRAEVKKLRNSKSWKVTAPLRALMRLFGEN</sequence>
<dbReference type="EMBL" id="WBVT01000035">
    <property type="protein sequence ID" value="KAB7789708.1"/>
    <property type="molecule type" value="Genomic_DNA"/>
</dbReference>
<dbReference type="InterPro" id="IPR049625">
    <property type="entry name" value="Glyco_transf_61_cat"/>
</dbReference>
<dbReference type="Pfam" id="PF04577">
    <property type="entry name" value="Glyco_transf_61"/>
    <property type="match status" value="1"/>
</dbReference>
<gene>
    <name evidence="3" type="ORF">F7D09_1798</name>
</gene>
<feature type="coiled-coil region" evidence="1">
    <location>
        <begin position="413"/>
        <end position="447"/>
    </location>
</feature>
<dbReference type="RefSeq" id="WP_193312427.1">
    <property type="nucleotide sequence ID" value="NZ_JBHSKZ010000053.1"/>
</dbReference>
<dbReference type="AlphaFoldDB" id="A0A6I1GNR3"/>